<evidence type="ECO:0000313" key="4">
    <source>
        <dbReference type="Proteomes" id="UP001520654"/>
    </source>
</evidence>
<dbReference type="InterPro" id="IPR042001">
    <property type="entry name" value="Sortase_F"/>
</dbReference>
<dbReference type="Proteomes" id="UP001520654">
    <property type="component" value="Unassembled WGS sequence"/>
</dbReference>
<dbReference type="NCBIfam" id="NF033748">
    <property type="entry name" value="class_F_sortase"/>
    <property type="match status" value="1"/>
</dbReference>
<reference evidence="3 4" key="1">
    <citation type="submission" date="2021-08" db="EMBL/GenBank/DDBJ databases">
        <title>Genomic Architecture of Streptomyces flavotricini NGL1 and Streptomyces erythrochromogenes HMS4 With Differential Plant Beneficial attributes and laccase production capabilities.</title>
        <authorList>
            <person name="Salwan R."/>
            <person name="Kaur R."/>
            <person name="Sharma V."/>
        </authorList>
    </citation>
    <scope>NUCLEOTIDE SEQUENCE [LARGE SCALE GENOMIC DNA]</scope>
    <source>
        <strain evidence="3 4">NGL1</strain>
    </source>
</reference>
<feature type="region of interest" description="Disordered" evidence="2">
    <location>
        <begin position="28"/>
        <end position="59"/>
    </location>
</feature>
<evidence type="ECO:0000313" key="3">
    <source>
        <dbReference type="EMBL" id="MCC0098290.1"/>
    </source>
</evidence>
<evidence type="ECO:0000256" key="2">
    <source>
        <dbReference type="SAM" id="MobiDB-lite"/>
    </source>
</evidence>
<dbReference type="Gene3D" id="2.40.260.10">
    <property type="entry name" value="Sortase"/>
    <property type="match status" value="1"/>
</dbReference>
<proteinExistence type="predicted"/>
<dbReference type="SUPFAM" id="SSF63817">
    <property type="entry name" value="Sortase"/>
    <property type="match status" value="1"/>
</dbReference>
<dbReference type="Pfam" id="PF04203">
    <property type="entry name" value="Sortase"/>
    <property type="match status" value="1"/>
</dbReference>
<dbReference type="InterPro" id="IPR023365">
    <property type="entry name" value="Sortase_dom-sf"/>
</dbReference>
<comment type="caution">
    <text evidence="3">The sequence shown here is derived from an EMBL/GenBank/DDBJ whole genome shotgun (WGS) entry which is preliminary data.</text>
</comment>
<keyword evidence="4" id="KW-1185">Reference proteome</keyword>
<accession>A0ABS8EAX4</accession>
<gene>
    <name evidence="3" type="ORF">K7B10_26680</name>
</gene>
<protein>
    <submittedName>
        <fullName evidence="3">Class F sortase</fullName>
    </submittedName>
</protein>
<dbReference type="RefSeq" id="WP_229339880.1">
    <property type="nucleotide sequence ID" value="NZ_JAINUL010000001.1"/>
</dbReference>
<name>A0ABS8EAX4_9ACTN</name>
<sequence length="226" mass="23166">MGRGQAGRGGLVALAACVGVWLVCSGSDQSTGPPLPSPADALGTRAHYPGSIDPLPGSPPTRIRIPSIRVDAPLTGLGLGPDGSIEVPPPARRDLAGWYRDGTTPGAAGTAVVVGHVDHATGPAVFYHLGALHRGASIEVPRADGRTAVFTVHAVEVYEADRFPDSRVYGPSPRAELRVITCGGGFSPRTGYRGNVVVFAHLTGTYREPDGAATGRPVSPTAPGRA</sequence>
<organism evidence="3 4">
    <name type="scientific">Streptomyces flavotricini</name>
    <dbReference type="NCBI Taxonomy" id="66888"/>
    <lineage>
        <taxon>Bacteria</taxon>
        <taxon>Bacillati</taxon>
        <taxon>Actinomycetota</taxon>
        <taxon>Actinomycetes</taxon>
        <taxon>Kitasatosporales</taxon>
        <taxon>Streptomycetaceae</taxon>
        <taxon>Streptomyces</taxon>
    </lineage>
</organism>
<dbReference type="CDD" id="cd05829">
    <property type="entry name" value="Sortase_F"/>
    <property type="match status" value="1"/>
</dbReference>
<dbReference type="EMBL" id="JAINUL010000001">
    <property type="protein sequence ID" value="MCC0098290.1"/>
    <property type="molecule type" value="Genomic_DNA"/>
</dbReference>
<dbReference type="InterPro" id="IPR005754">
    <property type="entry name" value="Sortase"/>
</dbReference>
<evidence type="ECO:0000256" key="1">
    <source>
        <dbReference type="ARBA" id="ARBA00022801"/>
    </source>
</evidence>
<keyword evidence="1" id="KW-0378">Hydrolase</keyword>